<dbReference type="PANTHER" id="PTHR30081">
    <property type="entry name" value="PROTEIN-EXPORT MEMBRANE PROTEIN SEC"/>
    <property type="match status" value="1"/>
</dbReference>
<comment type="subcellular location">
    <subcellularLocation>
        <location evidence="1 11">Cell membrane</location>
        <topology evidence="1 11">Multi-pass membrane protein</topology>
    </subcellularLocation>
</comment>
<evidence type="ECO:0000313" key="17">
    <source>
        <dbReference type="Proteomes" id="UP000029558"/>
    </source>
</evidence>
<sequence>MVKRDSWWKVFLLLLTIVIGTIYAIPNLFGDDPAVQVIGRRGFDVTQVQEQLVKAALVSEQIGYRDLSWTKDGMLLRFYTQDSQLKAKDAIENALGSHYVTALDLVPATPMWLASLGAAPMKLGLDLRGGIHFVLQVDMQTVLRNQAGSFLQEIKMKLANKHIAYTDMRLAPEQAEVEAPELIIQAADTTTVKRLVSQELGSQLLLLPESDRNTLYYKLSDETIAQAKKSALSQTETVMRNRVNELGVAEASVASQGKNRVVVELPGVQDAAQAKELIGGTATLKFMLVDQAHSVDAALKGQGPAGSTIYWNDKERPVLLKNQVILTGKAVVGATVGFDQNNRPAVNVRLTGNEVSNFSKVTRDNVGKGMAVVLVQTTLSSKKINGKDIFQRKTSERVISIATIQQALGNSFQITGIGEVKDAQSLAIQIRAGALPAPVQIVEDQVIGPTLGAQNIHIGLVSLAAAMMVTLLFMLVYYRAFGIYANIALILNMIFLFAIMSVMGATMSLPGIAAAVLHIGMAVDANVLIFERIREELRAGISPHKAISQGFDRALATIVDSNLTTLIVAVVLFAIGTGSVKGFAVVLIIGIVTSLFTAVTMTRGMVNFVYGNRPIKKLSIGI</sequence>
<dbReference type="GO" id="GO:0015450">
    <property type="term" value="F:protein-transporting ATPase activity"/>
    <property type="evidence" value="ECO:0007669"/>
    <property type="project" value="InterPro"/>
</dbReference>
<dbReference type="RefSeq" id="WP_017376408.1">
    <property type="nucleotide sequence ID" value="NZ_CP012508.1"/>
</dbReference>
<evidence type="ECO:0000259" key="14">
    <source>
        <dbReference type="Pfam" id="PF21760"/>
    </source>
</evidence>
<evidence type="ECO:0000256" key="10">
    <source>
        <dbReference type="ARBA" id="ARBA00068220"/>
    </source>
</evidence>
<dbReference type="InterPro" id="IPR055344">
    <property type="entry name" value="SecD_SecF_C_bact"/>
</dbReference>
<dbReference type="Pfam" id="PF22599">
    <property type="entry name" value="SecDF_P1_head"/>
    <property type="match status" value="1"/>
</dbReference>
<dbReference type="Gene3D" id="3.30.70.3400">
    <property type="match status" value="2"/>
</dbReference>
<evidence type="ECO:0000256" key="2">
    <source>
        <dbReference type="ARBA" id="ARBA00022448"/>
    </source>
</evidence>
<dbReference type="HAMAP" id="MF_01463_B">
    <property type="entry name" value="SecD_B"/>
    <property type="match status" value="1"/>
</dbReference>
<dbReference type="Proteomes" id="UP000029558">
    <property type="component" value="Chromosome"/>
</dbReference>
<evidence type="ECO:0000256" key="6">
    <source>
        <dbReference type="ARBA" id="ARBA00022989"/>
    </source>
</evidence>
<comment type="subunit">
    <text evidence="11">Forms a complex with SecF. Part of the essential Sec protein translocation apparatus which comprises SecA, SecYEG and auxiliary proteins SecDF-YajC and YidC.</text>
</comment>
<feature type="domain" description="Protein export membrane protein SecD/SecF C-terminal" evidence="12">
    <location>
        <begin position="439"/>
        <end position="607"/>
    </location>
</feature>
<feature type="transmembrane region" description="Helical" evidence="11">
    <location>
        <begin position="456"/>
        <end position="476"/>
    </location>
</feature>
<accession>A0A1L6TAP8</accession>
<evidence type="ECO:0000256" key="7">
    <source>
        <dbReference type="ARBA" id="ARBA00023010"/>
    </source>
</evidence>
<dbReference type="SUPFAM" id="SSF82866">
    <property type="entry name" value="Multidrug efflux transporter AcrB transmembrane domain"/>
    <property type="match status" value="1"/>
</dbReference>
<dbReference type="Pfam" id="PF13721">
    <property type="entry name" value="SecD-TM1"/>
    <property type="match status" value="1"/>
</dbReference>
<dbReference type="NCBIfam" id="TIGR01129">
    <property type="entry name" value="secD"/>
    <property type="match status" value="1"/>
</dbReference>
<feature type="transmembrane region" description="Helical" evidence="11">
    <location>
        <begin position="483"/>
        <end position="505"/>
    </location>
</feature>
<dbReference type="InterPro" id="IPR005791">
    <property type="entry name" value="SecD"/>
</dbReference>
<dbReference type="InterPro" id="IPR048631">
    <property type="entry name" value="SecD_1st"/>
</dbReference>
<name>A0A1L6TAP8_PISSA</name>
<keyword evidence="3 11" id="KW-1003">Cell membrane</keyword>
<evidence type="ECO:0000256" key="1">
    <source>
        <dbReference type="ARBA" id="ARBA00004651"/>
    </source>
</evidence>
<evidence type="ECO:0000259" key="13">
    <source>
        <dbReference type="Pfam" id="PF13721"/>
    </source>
</evidence>
<dbReference type="Pfam" id="PF02355">
    <property type="entry name" value="SecD_SecF_C"/>
    <property type="match status" value="1"/>
</dbReference>
<dbReference type="GO" id="GO:0065002">
    <property type="term" value="P:intracellular protein transmembrane transport"/>
    <property type="evidence" value="ECO:0007669"/>
    <property type="project" value="UniProtKB-UniRule"/>
</dbReference>
<reference evidence="16 17" key="1">
    <citation type="journal article" date="2014" name="Genome Announc.">
        <title>Comparative Genome Analysis of Two Isolates of the Fish Pathogen Piscirickettsia salmonis from Different Hosts Reveals Major Differences in Virulence-Associated Secretion Systems.</title>
        <authorList>
            <person name="Bohle H."/>
            <person name="Henriquez P."/>
            <person name="Grothusen H."/>
            <person name="Navas E."/>
            <person name="Sandoval A."/>
            <person name="Bustamante F."/>
            <person name="Bustos P."/>
            <person name="Mancilla M."/>
        </authorList>
    </citation>
    <scope>NUCLEOTIDE SEQUENCE [LARGE SCALE GENOMIC DNA]</scope>
    <source>
        <strain evidence="17">B1-32597</strain>
    </source>
</reference>
<dbReference type="GO" id="GO:0006605">
    <property type="term" value="P:protein targeting"/>
    <property type="evidence" value="ECO:0007669"/>
    <property type="project" value="UniProtKB-UniRule"/>
</dbReference>
<dbReference type="Pfam" id="PF21760">
    <property type="entry name" value="SecD_1st"/>
    <property type="match status" value="1"/>
</dbReference>
<evidence type="ECO:0000256" key="9">
    <source>
        <dbReference type="ARBA" id="ARBA00060774"/>
    </source>
</evidence>
<dbReference type="FunFam" id="3.30.1360.200:FF:000001">
    <property type="entry name" value="Protein translocase subunit SecD"/>
    <property type="match status" value="1"/>
</dbReference>
<comment type="similarity">
    <text evidence="9 11">Belongs to the SecD/SecF family. SecD subfamily.</text>
</comment>
<dbReference type="PRINTS" id="PR00702">
    <property type="entry name" value="ACRIFLAVINRP"/>
</dbReference>
<keyword evidence="7 11" id="KW-0811">Translocation</keyword>
<feature type="transmembrane region" description="Helical" evidence="11">
    <location>
        <begin position="582"/>
        <end position="610"/>
    </location>
</feature>
<dbReference type="InterPro" id="IPR022646">
    <property type="entry name" value="SecD/SecF_CS"/>
</dbReference>
<evidence type="ECO:0000259" key="12">
    <source>
        <dbReference type="Pfam" id="PF02355"/>
    </source>
</evidence>
<keyword evidence="5 11" id="KW-0653">Protein transport</keyword>
<dbReference type="InterPro" id="IPR048634">
    <property type="entry name" value="SecD_SecF_C"/>
</dbReference>
<feature type="transmembrane region" description="Helical" evidence="11">
    <location>
        <begin position="554"/>
        <end position="576"/>
    </location>
</feature>
<dbReference type="PANTHER" id="PTHR30081:SF1">
    <property type="entry name" value="PROTEIN TRANSLOCASE SUBUNIT SECD"/>
    <property type="match status" value="1"/>
</dbReference>
<keyword evidence="6 11" id="KW-1133">Transmembrane helix</keyword>
<proteinExistence type="inferred from homology"/>
<evidence type="ECO:0000256" key="8">
    <source>
        <dbReference type="ARBA" id="ARBA00023136"/>
    </source>
</evidence>
<dbReference type="Pfam" id="PF07549">
    <property type="entry name" value="Sec_GG"/>
    <property type="match status" value="1"/>
</dbReference>
<feature type="domain" description="SecDF P1 head subdomain" evidence="15">
    <location>
        <begin position="312"/>
        <end position="437"/>
    </location>
</feature>
<keyword evidence="4 11" id="KW-0812">Transmembrane</keyword>
<evidence type="ECO:0000256" key="4">
    <source>
        <dbReference type="ARBA" id="ARBA00022692"/>
    </source>
</evidence>
<dbReference type="InterPro" id="IPR022813">
    <property type="entry name" value="SecD/SecF_arch_bac"/>
</dbReference>
<dbReference type="EMBL" id="CP012508">
    <property type="protein sequence ID" value="ALB22360.1"/>
    <property type="molecule type" value="Genomic_DNA"/>
</dbReference>
<evidence type="ECO:0000259" key="15">
    <source>
        <dbReference type="Pfam" id="PF22599"/>
    </source>
</evidence>
<comment type="caution">
    <text evidence="11">Lacks conserved residue(s) required for the propagation of feature annotation.</text>
</comment>
<evidence type="ECO:0000256" key="11">
    <source>
        <dbReference type="HAMAP-Rule" id="MF_01463"/>
    </source>
</evidence>
<evidence type="ECO:0000256" key="5">
    <source>
        <dbReference type="ARBA" id="ARBA00022927"/>
    </source>
</evidence>
<dbReference type="OrthoDB" id="9805019at2"/>
<evidence type="ECO:0000313" key="16">
    <source>
        <dbReference type="EMBL" id="ALB22360.1"/>
    </source>
</evidence>
<dbReference type="InterPro" id="IPR001036">
    <property type="entry name" value="Acrflvin-R"/>
</dbReference>
<evidence type="ECO:0000256" key="3">
    <source>
        <dbReference type="ARBA" id="ARBA00022475"/>
    </source>
</evidence>
<feature type="domain" description="Protein translocase subunit SecDF P1" evidence="14">
    <location>
        <begin position="233"/>
        <end position="291"/>
    </location>
</feature>
<organism evidence="16 17">
    <name type="scientific">Piscirickettsia salmonis</name>
    <dbReference type="NCBI Taxonomy" id="1238"/>
    <lineage>
        <taxon>Bacteria</taxon>
        <taxon>Pseudomonadati</taxon>
        <taxon>Pseudomonadota</taxon>
        <taxon>Gammaproteobacteria</taxon>
        <taxon>Thiotrichales</taxon>
        <taxon>Piscirickettsiaceae</taxon>
        <taxon>Piscirickettsia</taxon>
    </lineage>
</organism>
<dbReference type="NCBIfam" id="TIGR00916">
    <property type="entry name" value="2A0604s01"/>
    <property type="match status" value="1"/>
</dbReference>
<dbReference type="GO" id="GO:0043952">
    <property type="term" value="P:protein transport by the Sec complex"/>
    <property type="evidence" value="ECO:0007669"/>
    <property type="project" value="UniProtKB-UniRule"/>
</dbReference>
<feature type="domain" description="SecD export protein N-terminal TM" evidence="13">
    <location>
        <begin position="4"/>
        <end position="103"/>
    </location>
</feature>
<dbReference type="Gene3D" id="1.20.1640.10">
    <property type="entry name" value="Multidrug efflux transporter AcrB transmembrane domain"/>
    <property type="match status" value="1"/>
</dbReference>
<dbReference type="InterPro" id="IPR054384">
    <property type="entry name" value="SecDF_P1_head"/>
</dbReference>
<dbReference type="Gene3D" id="3.30.1360.200">
    <property type="match status" value="1"/>
</dbReference>
<keyword evidence="2 11" id="KW-0813">Transport</keyword>
<protein>
    <recommendedName>
        <fullName evidence="10 11">Protein translocase subunit SecD</fullName>
    </recommendedName>
</protein>
<dbReference type="GO" id="GO:0005886">
    <property type="term" value="C:plasma membrane"/>
    <property type="evidence" value="ECO:0007669"/>
    <property type="project" value="UniProtKB-SubCell"/>
</dbReference>
<dbReference type="FunFam" id="1.20.1640.10:FF:000004">
    <property type="entry name" value="Protein translocase subunit SecD"/>
    <property type="match status" value="1"/>
</dbReference>
<dbReference type="AlphaFoldDB" id="A0A1L6TAP8"/>
<gene>
    <name evidence="11 16" type="primary">secD</name>
    <name evidence="16" type="ORF">KU39_1177</name>
</gene>
<dbReference type="InterPro" id="IPR027398">
    <property type="entry name" value="SecD-TM"/>
</dbReference>
<keyword evidence="8 11" id="KW-0472">Membrane</keyword>
<comment type="function">
    <text evidence="11">Part of the Sec protein translocase complex. Interacts with the SecYEG preprotein conducting channel. SecDF uses the proton motive force (PMF) to complete protein translocation after the ATP-dependent function of SecA.</text>
</comment>